<dbReference type="Gene3D" id="3.20.20.140">
    <property type="entry name" value="Metal-dependent hydrolases"/>
    <property type="match status" value="2"/>
</dbReference>
<feature type="domain" description="Amidohydrolase 3" evidence="1">
    <location>
        <begin position="46"/>
        <end position="564"/>
    </location>
</feature>
<dbReference type="EMBL" id="CAEZTR010000122">
    <property type="protein sequence ID" value="CAB4586602.1"/>
    <property type="molecule type" value="Genomic_DNA"/>
</dbReference>
<reference evidence="3" key="1">
    <citation type="submission" date="2020-05" db="EMBL/GenBank/DDBJ databases">
        <authorList>
            <person name="Chiriac C."/>
            <person name="Salcher M."/>
            <person name="Ghai R."/>
            <person name="Kavagutti S V."/>
        </authorList>
    </citation>
    <scope>NUCLEOTIDE SEQUENCE</scope>
</reference>
<dbReference type="AlphaFoldDB" id="A0A6J6FCK5"/>
<dbReference type="Pfam" id="PF07969">
    <property type="entry name" value="Amidohydro_3"/>
    <property type="match status" value="1"/>
</dbReference>
<dbReference type="SUPFAM" id="SSF51338">
    <property type="entry name" value="Composite domain of metallo-dependent hydrolases"/>
    <property type="match status" value="1"/>
</dbReference>
<dbReference type="PANTHER" id="PTHR11647">
    <property type="entry name" value="HYDRANTOINASE/DIHYDROPYRIMIDINASE FAMILY MEMBER"/>
    <property type="match status" value="1"/>
</dbReference>
<dbReference type="GO" id="GO:0005829">
    <property type="term" value="C:cytosol"/>
    <property type="evidence" value="ECO:0007669"/>
    <property type="project" value="TreeGrafter"/>
</dbReference>
<name>A0A6J6FCK5_9ZZZZ</name>
<protein>
    <submittedName>
        <fullName evidence="3">Unannotated protein</fullName>
    </submittedName>
</protein>
<dbReference type="EMBL" id="CAEZSU010000003">
    <property type="protein sequence ID" value="CAB4538675.1"/>
    <property type="molecule type" value="Genomic_DNA"/>
</dbReference>
<accession>A0A6J6FCK5</accession>
<dbReference type="Gene3D" id="2.30.40.10">
    <property type="entry name" value="Urease, subunit C, domain 1"/>
    <property type="match status" value="1"/>
</dbReference>
<dbReference type="InterPro" id="IPR032466">
    <property type="entry name" value="Metal_Hydrolase"/>
</dbReference>
<dbReference type="InterPro" id="IPR011059">
    <property type="entry name" value="Metal-dep_hydrolase_composite"/>
</dbReference>
<dbReference type="PANTHER" id="PTHR11647:SF1">
    <property type="entry name" value="COLLAPSIN RESPONSE MEDIATOR PROTEIN"/>
    <property type="match status" value="1"/>
</dbReference>
<proteinExistence type="predicted"/>
<dbReference type="SUPFAM" id="SSF51556">
    <property type="entry name" value="Metallo-dependent hydrolases"/>
    <property type="match status" value="1"/>
</dbReference>
<dbReference type="InterPro" id="IPR050378">
    <property type="entry name" value="Metallo-dep_Hydrolases_sf"/>
</dbReference>
<organism evidence="3">
    <name type="scientific">freshwater metagenome</name>
    <dbReference type="NCBI Taxonomy" id="449393"/>
    <lineage>
        <taxon>unclassified sequences</taxon>
        <taxon>metagenomes</taxon>
        <taxon>ecological metagenomes</taxon>
    </lineage>
</organism>
<evidence type="ECO:0000313" key="3">
    <source>
        <dbReference type="EMBL" id="CAB4586602.1"/>
    </source>
</evidence>
<dbReference type="InterPro" id="IPR013108">
    <property type="entry name" value="Amidohydro_3"/>
</dbReference>
<gene>
    <name evidence="2" type="ORF">UFOPK1495_00058</name>
    <name evidence="3" type="ORF">UFOPK1711_01561</name>
</gene>
<evidence type="ECO:0000313" key="2">
    <source>
        <dbReference type="EMBL" id="CAB4538675.1"/>
    </source>
</evidence>
<dbReference type="GO" id="GO:0016812">
    <property type="term" value="F:hydrolase activity, acting on carbon-nitrogen (but not peptide) bonds, in cyclic amides"/>
    <property type="evidence" value="ECO:0007669"/>
    <property type="project" value="TreeGrafter"/>
</dbReference>
<sequence>MSIHDLVIRNGTIVDGTGRSQFIGDIAVTGGILTQVGGTVVGEGAEEIDATGLLVTPGFVDIHTHFDGQITWDEILEPSVSHGVTTIVAGNCGVGFAPVAPERREQLVQLMEGVEDIPGVALTEGMSWDWVTYPDYLDALDKRQWSMDVATQITHGALRVWVMGDRAVGEHTATSEDAAQMASLVTEALEAGALGFSSSRTYAHQAPDGSYVPGTHADADELWAIARAMHEFGHAVFEVSPLGVVSSDPEMLIKEFDWMRRMSAEFSIPVLMILNQIPSNIDLYREILDLCLEARSDGALVIPQVSAKSQGLLIGLTSSHAFLRRPTFRKVREESNGDLDALVTRLRDPQVRAAILSEEDLPPSGELYEGISVFAQNGASIIFPMSELIDQEPGHEESVAGLAAAAGVTEMEMMYDRMLDRDGRALMMAGINNYANAGLDGVYDMITHPASVLGVSDAGAHCNLLVDACMPTMVLTHWARDRSRGPRLSLESAVRMQTLETATVYGLGDRGSLEVGKRADLNVIDFENLHLLHPELVHDLPAGGHRLIQRATGYRFTIVAGVITRKDDHDTGARPGRLVRGMR</sequence>
<evidence type="ECO:0000259" key="1">
    <source>
        <dbReference type="Pfam" id="PF07969"/>
    </source>
</evidence>